<protein>
    <submittedName>
        <fullName evidence="3">Helix-turn-helix transcriptional regulator</fullName>
    </submittedName>
</protein>
<sequence>MPLKSRWRIILAEKEITQKQLAKELNVTPQQLSNWIRMDPVPRIEIAFKVAKALGVTVDELFDYTEE</sequence>
<dbReference type="InterPro" id="IPR010982">
    <property type="entry name" value="Lambda_DNA-bd_dom_sf"/>
</dbReference>
<dbReference type="CDD" id="cd00093">
    <property type="entry name" value="HTH_XRE"/>
    <property type="match status" value="1"/>
</dbReference>
<dbReference type="PROSITE" id="PS50943">
    <property type="entry name" value="HTH_CROC1"/>
    <property type="match status" value="1"/>
</dbReference>
<reference evidence="4" key="1">
    <citation type="submission" date="2023-07" db="EMBL/GenBank/DDBJ databases">
        <title>Draft genomic sequences of Priestia flexa CCM isolated from the soil of an abandoned mine contaminated by free cyanide in the high Andean zone of Tacna, Peru.</title>
        <authorList>
            <person name="Caceda Quiroz C.J."/>
            <person name="Maraza Chooque G.J."/>
            <person name="Fora Quispe G.L."/>
            <person name="Carpio Mamani M."/>
        </authorList>
    </citation>
    <scope>NUCLEOTIDE SEQUENCE [LARGE SCALE GENOMIC DNA]</scope>
    <source>
        <strain evidence="4">CCM</strain>
    </source>
</reference>
<keyword evidence="4" id="KW-1185">Reference proteome</keyword>
<dbReference type="RefSeq" id="WP_318757229.1">
    <property type="nucleotide sequence ID" value="NZ_JAWUZT010000005.1"/>
</dbReference>
<accession>A0ABU4J2C2</accession>
<feature type="domain" description="HTH cro/C1-type" evidence="2">
    <location>
        <begin position="13"/>
        <end position="61"/>
    </location>
</feature>
<evidence type="ECO:0000259" key="2">
    <source>
        <dbReference type="PROSITE" id="PS50943"/>
    </source>
</evidence>
<proteinExistence type="predicted"/>
<evidence type="ECO:0000313" key="3">
    <source>
        <dbReference type="EMBL" id="MDW8515141.1"/>
    </source>
</evidence>
<name>A0ABU4J2C2_9BACI</name>
<dbReference type="InterPro" id="IPR001387">
    <property type="entry name" value="Cro/C1-type_HTH"/>
</dbReference>
<dbReference type="Proteomes" id="UP001284771">
    <property type="component" value="Unassembled WGS sequence"/>
</dbReference>
<evidence type="ECO:0000256" key="1">
    <source>
        <dbReference type="ARBA" id="ARBA00023125"/>
    </source>
</evidence>
<dbReference type="SMART" id="SM00530">
    <property type="entry name" value="HTH_XRE"/>
    <property type="match status" value="1"/>
</dbReference>
<dbReference type="PANTHER" id="PTHR46558:SF11">
    <property type="entry name" value="HTH-TYPE TRANSCRIPTIONAL REGULATOR XRE"/>
    <property type="match status" value="1"/>
</dbReference>
<organism evidence="3 4">
    <name type="scientific">Priestia flexa</name>
    <dbReference type="NCBI Taxonomy" id="86664"/>
    <lineage>
        <taxon>Bacteria</taxon>
        <taxon>Bacillati</taxon>
        <taxon>Bacillota</taxon>
        <taxon>Bacilli</taxon>
        <taxon>Bacillales</taxon>
        <taxon>Bacillaceae</taxon>
        <taxon>Priestia</taxon>
    </lineage>
</organism>
<dbReference type="Gene3D" id="1.10.260.40">
    <property type="entry name" value="lambda repressor-like DNA-binding domains"/>
    <property type="match status" value="1"/>
</dbReference>
<evidence type="ECO:0000313" key="4">
    <source>
        <dbReference type="Proteomes" id="UP001284771"/>
    </source>
</evidence>
<comment type="caution">
    <text evidence="3">The sequence shown here is derived from an EMBL/GenBank/DDBJ whole genome shotgun (WGS) entry which is preliminary data.</text>
</comment>
<dbReference type="EMBL" id="JAWUZT010000005">
    <property type="protein sequence ID" value="MDW8515141.1"/>
    <property type="molecule type" value="Genomic_DNA"/>
</dbReference>
<dbReference type="PANTHER" id="PTHR46558">
    <property type="entry name" value="TRACRIPTIONAL REGULATORY PROTEIN-RELATED-RELATED"/>
    <property type="match status" value="1"/>
</dbReference>
<dbReference type="SUPFAM" id="SSF47413">
    <property type="entry name" value="lambda repressor-like DNA-binding domains"/>
    <property type="match status" value="1"/>
</dbReference>
<dbReference type="Pfam" id="PF01381">
    <property type="entry name" value="HTH_3"/>
    <property type="match status" value="1"/>
</dbReference>
<keyword evidence="1" id="KW-0238">DNA-binding</keyword>
<gene>
    <name evidence="3" type="ORF">RIB56_03270</name>
</gene>